<evidence type="ECO:0000313" key="4">
    <source>
        <dbReference type="EMBL" id="GAB95601.1"/>
    </source>
</evidence>
<dbReference type="InterPro" id="IPR002035">
    <property type="entry name" value="VWF_A"/>
</dbReference>
<dbReference type="eggNOG" id="COG2304">
    <property type="taxonomic scope" value="Bacteria"/>
</dbReference>
<dbReference type="Proteomes" id="UP000008366">
    <property type="component" value="Unassembled WGS sequence"/>
</dbReference>
<accession>K6WP50</accession>
<feature type="chain" id="PRO_5038915149" description="VWFA domain-containing protein" evidence="2">
    <location>
        <begin position="18"/>
        <end position="451"/>
    </location>
</feature>
<dbReference type="SMART" id="SM00327">
    <property type="entry name" value="VWA"/>
    <property type="match status" value="1"/>
</dbReference>
<name>K6WP50_9MICO</name>
<organism evidence="4 5">
    <name type="scientific">Kineosphaera limosa NBRC 100340</name>
    <dbReference type="NCBI Taxonomy" id="1184609"/>
    <lineage>
        <taxon>Bacteria</taxon>
        <taxon>Bacillati</taxon>
        <taxon>Actinomycetota</taxon>
        <taxon>Actinomycetes</taxon>
        <taxon>Micrococcales</taxon>
        <taxon>Dermatophilaceae</taxon>
        <taxon>Kineosphaera</taxon>
    </lineage>
</organism>
<comment type="caution">
    <text evidence="4">The sequence shown here is derived from an EMBL/GenBank/DDBJ whole genome shotgun (WGS) entry which is preliminary data.</text>
</comment>
<dbReference type="PROSITE" id="PS51257">
    <property type="entry name" value="PROKAR_LIPOPROTEIN"/>
    <property type="match status" value="1"/>
</dbReference>
<keyword evidence="2" id="KW-0732">Signal</keyword>
<evidence type="ECO:0000259" key="3">
    <source>
        <dbReference type="PROSITE" id="PS50234"/>
    </source>
</evidence>
<feature type="region of interest" description="Disordered" evidence="1">
    <location>
        <begin position="29"/>
        <end position="63"/>
    </location>
</feature>
<feature type="signal peptide" evidence="2">
    <location>
        <begin position="1"/>
        <end position="17"/>
    </location>
</feature>
<dbReference type="Gene3D" id="3.40.50.410">
    <property type="entry name" value="von Willebrand factor, type A domain"/>
    <property type="match status" value="1"/>
</dbReference>
<evidence type="ECO:0000313" key="5">
    <source>
        <dbReference type="Proteomes" id="UP000008366"/>
    </source>
</evidence>
<proteinExistence type="predicted"/>
<keyword evidence="5" id="KW-1185">Reference proteome</keyword>
<feature type="domain" description="VWFA" evidence="3">
    <location>
        <begin position="148"/>
        <end position="340"/>
    </location>
</feature>
<protein>
    <recommendedName>
        <fullName evidence="3">VWFA domain-containing protein</fullName>
    </recommendedName>
</protein>
<dbReference type="RefSeq" id="WP_006592133.1">
    <property type="nucleotide sequence ID" value="NZ_BAHD01000024.1"/>
</dbReference>
<reference evidence="4 5" key="1">
    <citation type="submission" date="2012-08" db="EMBL/GenBank/DDBJ databases">
        <title>Whole genome shotgun sequence of Kineosphaera limosa NBRC 100340.</title>
        <authorList>
            <person name="Yoshida I."/>
            <person name="Isaki S."/>
            <person name="Hosoyama A."/>
            <person name="Tsuchikane K."/>
            <person name="Katsumata H."/>
            <person name="Ando Y."/>
            <person name="Ohji S."/>
            <person name="Hamada M."/>
            <person name="Tamura T."/>
            <person name="Yamazoe A."/>
            <person name="Yamazaki S."/>
            <person name="Fujita N."/>
        </authorList>
    </citation>
    <scope>NUCLEOTIDE SEQUENCE [LARGE SCALE GENOMIC DNA]</scope>
    <source>
        <strain evidence="4 5">NBRC 100340</strain>
    </source>
</reference>
<dbReference type="SUPFAM" id="SSF53300">
    <property type="entry name" value="vWA-like"/>
    <property type="match status" value="1"/>
</dbReference>
<evidence type="ECO:0000256" key="1">
    <source>
        <dbReference type="SAM" id="MobiDB-lite"/>
    </source>
</evidence>
<dbReference type="AlphaFoldDB" id="K6WP50"/>
<dbReference type="STRING" id="1184609.KILIM_024_00110"/>
<dbReference type="EMBL" id="BAHD01000024">
    <property type="protein sequence ID" value="GAB95601.1"/>
    <property type="molecule type" value="Genomic_DNA"/>
</dbReference>
<dbReference type="OrthoDB" id="4318225at2"/>
<evidence type="ECO:0000256" key="2">
    <source>
        <dbReference type="SAM" id="SignalP"/>
    </source>
</evidence>
<dbReference type="PROSITE" id="PS50234">
    <property type="entry name" value="VWFA"/>
    <property type="match status" value="1"/>
</dbReference>
<dbReference type="InterPro" id="IPR036465">
    <property type="entry name" value="vWFA_dom_sf"/>
</dbReference>
<sequence length="451" mass="46566">MRSFRLLAGVVAFGVLAACSVPTTAFVERQQDSAPTSPGADNATSPSAGPYRLTPGGNEGQAAQADLQAPAGPFGADFDANAAAAAAKKGGGADAESWAHSIVAAVHGDYRADVAALLNFTANIDSGREASVPKGTTGAAAAPQGKRHVAILLDASGSMKQAATPGSPGTRMDEARAAIAEFAQVLPADAGASLRVHGDQGSNSDADKATSCASTRVVYQGNPVGLAAAARGVKPVGWTPLAAGVAAIAQDIPGDAASAVVYVVSDGIETCGGDPVAAAKKLTEVGSGTVVNVIGFQVGADARGQLRAMATAGGGEYVDAQSPEDLKRYWTEEAGVLDWIRWEGYTNLALRDQMLAERARLNSQSDEFEAKLRSEGQRGEEVLKLLVADGSMDEGLRFAISDLLEKRKVALIEWVTSTRSSKSAELEAQLSTELKWVEERGDAQRKKRDSS</sequence>
<gene>
    <name evidence="4" type="ORF">KILIM_024_00110</name>
</gene>